<dbReference type="EMBL" id="VLKI01000001">
    <property type="protein sequence ID" value="TWH91088.1"/>
    <property type="molecule type" value="Genomic_DNA"/>
</dbReference>
<gene>
    <name evidence="1" type="ORF">IQ19_00541</name>
</gene>
<reference evidence="1 2" key="1">
    <citation type="journal article" date="2015" name="Stand. Genomic Sci.">
        <title>Genomic Encyclopedia of Bacterial and Archaeal Type Strains, Phase III: the genomes of soil and plant-associated and newly described type strains.</title>
        <authorList>
            <person name="Whitman W.B."/>
            <person name="Woyke T."/>
            <person name="Klenk H.P."/>
            <person name="Zhou Y."/>
            <person name="Lilburn T.G."/>
            <person name="Beck B.J."/>
            <person name="De Vos P."/>
            <person name="Vandamme P."/>
            <person name="Eisen J.A."/>
            <person name="Garrity G."/>
            <person name="Hugenholtz P."/>
            <person name="Kyrpides N.C."/>
        </authorList>
    </citation>
    <scope>NUCLEOTIDE SEQUENCE [LARGE SCALE GENOMIC DNA]</scope>
    <source>
        <strain evidence="1 2">CGMCC 1.10115</strain>
    </source>
</reference>
<sequence>MELLMEQCEHGQTEEPCEECAPKTEGEENFNTSDYDYHKRLWF</sequence>
<dbReference type="AlphaFoldDB" id="A0A562K6N2"/>
<comment type="caution">
    <text evidence="1">The sequence shown here is derived from an EMBL/GenBank/DDBJ whole genome shotgun (WGS) entry which is preliminary data.</text>
</comment>
<dbReference type="GeneID" id="79719303"/>
<evidence type="ECO:0000313" key="2">
    <source>
        <dbReference type="Proteomes" id="UP000318667"/>
    </source>
</evidence>
<accession>A0A562K6N2</accession>
<organism evidence="1 2">
    <name type="scientific">Cytobacillus oceanisediminis</name>
    <dbReference type="NCBI Taxonomy" id="665099"/>
    <lineage>
        <taxon>Bacteria</taxon>
        <taxon>Bacillati</taxon>
        <taxon>Bacillota</taxon>
        <taxon>Bacilli</taxon>
        <taxon>Bacillales</taxon>
        <taxon>Bacillaceae</taxon>
        <taxon>Cytobacillus</taxon>
    </lineage>
</organism>
<dbReference type="RefSeq" id="WP_277875251.1">
    <property type="nucleotide sequence ID" value="NZ_CBCSDC010000058.1"/>
</dbReference>
<proteinExistence type="predicted"/>
<evidence type="ECO:0000313" key="1">
    <source>
        <dbReference type="EMBL" id="TWH91088.1"/>
    </source>
</evidence>
<dbReference type="Proteomes" id="UP000318667">
    <property type="component" value="Unassembled WGS sequence"/>
</dbReference>
<protein>
    <submittedName>
        <fullName evidence="1">Uncharacterized protein</fullName>
    </submittedName>
</protein>
<keyword evidence="2" id="KW-1185">Reference proteome</keyword>
<name>A0A562K6N2_9BACI</name>